<protein>
    <submittedName>
        <fullName evidence="1">Uncharacterized protein</fullName>
    </submittedName>
</protein>
<organism evidence="1 2">
    <name type="scientific">Acer yangbiense</name>
    <dbReference type="NCBI Taxonomy" id="1000413"/>
    <lineage>
        <taxon>Eukaryota</taxon>
        <taxon>Viridiplantae</taxon>
        <taxon>Streptophyta</taxon>
        <taxon>Embryophyta</taxon>
        <taxon>Tracheophyta</taxon>
        <taxon>Spermatophyta</taxon>
        <taxon>Magnoliopsida</taxon>
        <taxon>eudicotyledons</taxon>
        <taxon>Gunneridae</taxon>
        <taxon>Pentapetalae</taxon>
        <taxon>rosids</taxon>
        <taxon>malvids</taxon>
        <taxon>Sapindales</taxon>
        <taxon>Sapindaceae</taxon>
        <taxon>Hippocastanoideae</taxon>
        <taxon>Acereae</taxon>
        <taxon>Acer</taxon>
    </lineage>
</organism>
<proteinExistence type="predicted"/>
<reference evidence="2" key="1">
    <citation type="journal article" date="2019" name="Gigascience">
        <title>De novo genome assembly of the endangered Acer yangbiense, a plant species with extremely small populations endemic to Yunnan Province, China.</title>
        <authorList>
            <person name="Yang J."/>
            <person name="Wariss H.M."/>
            <person name="Tao L."/>
            <person name="Zhang R."/>
            <person name="Yun Q."/>
            <person name="Hollingsworth P."/>
            <person name="Dao Z."/>
            <person name="Luo G."/>
            <person name="Guo H."/>
            <person name="Ma Y."/>
            <person name="Sun W."/>
        </authorList>
    </citation>
    <scope>NUCLEOTIDE SEQUENCE [LARGE SCALE GENOMIC DNA]</scope>
    <source>
        <strain evidence="2">cv. Malutang</strain>
    </source>
</reference>
<dbReference type="Proteomes" id="UP000323000">
    <property type="component" value="Chromosome 7"/>
</dbReference>
<sequence length="113" mass="12876">MSRLSQRISSKITKLKVPARSEVFDTAKALTESWDTKQVGSPRDDGYETAEESFLTETDFMVTKKNLFDEDDYKEEVSPIFDKIMERIDSHKGMKSYQLAQQLSSKWSTGAGP</sequence>
<name>A0A5C7HLZ7_9ROSI</name>
<dbReference type="OrthoDB" id="7344096at2759"/>
<dbReference type="EMBL" id="VAHF01000007">
    <property type="protein sequence ID" value="TXG58040.1"/>
    <property type="molecule type" value="Genomic_DNA"/>
</dbReference>
<evidence type="ECO:0000313" key="1">
    <source>
        <dbReference type="EMBL" id="TXG58040.1"/>
    </source>
</evidence>
<accession>A0A5C7HLZ7</accession>
<dbReference type="AlphaFoldDB" id="A0A5C7HLZ7"/>
<keyword evidence="2" id="KW-1185">Reference proteome</keyword>
<evidence type="ECO:0000313" key="2">
    <source>
        <dbReference type="Proteomes" id="UP000323000"/>
    </source>
</evidence>
<gene>
    <name evidence="1" type="ORF">EZV62_015869</name>
</gene>
<comment type="caution">
    <text evidence="1">The sequence shown here is derived from an EMBL/GenBank/DDBJ whole genome shotgun (WGS) entry which is preliminary data.</text>
</comment>